<sequence length="231" mass="26501">MSLPVLLLLSFLTVHCGGCDLDWEVVKNIKTTIESNRIEFRQAFPKDYYVAHHYKSSMLCDGVPCCVFPAAVVLLDSWEVLHTNLWDEHVNYRLILELKRSLEAIILKNAHMERLQEEMEISDFPSSRSSPEELLNLTSELFSRWIKVGCYPSMERCLPPILAPLFLERVVHPPLRARLLTTRAVSLEEEGSWEKMLDTTPPTSNSGPLWSQTLALVWSAWFFGLLWGLLA</sequence>
<evidence type="ECO:0000313" key="3">
    <source>
        <dbReference type="Proteomes" id="UP001148018"/>
    </source>
</evidence>
<evidence type="ECO:0000256" key="1">
    <source>
        <dbReference type="SAM" id="SignalP"/>
    </source>
</evidence>
<dbReference type="Proteomes" id="UP001148018">
    <property type="component" value="Unassembled WGS sequence"/>
</dbReference>
<dbReference type="OrthoDB" id="8783239at2759"/>
<dbReference type="AlphaFoldDB" id="A0A9Q0E3D7"/>
<comment type="caution">
    <text evidence="2">The sequence shown here is derived from an EMBL/GenBank/DDBJ whole genome shotgun (WGS) entry which is preliminary data.</text>
</comment>
<feature type="chain" id="PRO_5040170138" evidence="1">
    <location>
        <begin position="19"/>
        <end position="231"/>
    </location>
</feature>
<accession>A0A9Q0E3D7</accession>
<dbReference type="EMBL" id="JANIIK010000109">
    <property type="protein sequence ID" value="KAJ3598576.1"/>
    <property type="molecule type" value="Genomic_DNA"/>
</dbReference>
<proteinExistence type="predicted"/>
<gene>
    <name evidence="2" type="ORF">NHX12_002085</name>
</gene>
<feature type="signal peptide" evidence="1">
    <location>
        <begin position="1"/>
        <end position="18"/>
    </location>
</feature>
<keyword evidence="1" id="KW-0732">Signal</keyword>
<organism evidence="2 3">
    <name type="scientific">Muraenolepis orangiensis</name>
    <name type="common">Patagonian moray cod</name>
    <dbReference type="NCBI Taxonomy" id="630683"/>
    <lineage>
        <taxon>Eukaryota</taxon>
        <taxon>Metazoa</taxon>
        <taxon>Chordata</taxon>
        <taxon>Craniata</taxon>
        <taxon>Vertebrata</taxon>
        <taxon>Euteleostomi</taxon>
        <taxon>Actinopterygii</taxon>
        <taxon>Neopterygii</taxon>
        <taxon>Teleostei</taxon>
        <taxon>Neoteleostei</taxon>
        <taxon>Acanthomorphata</taxon>
        <taxon>Zeiogadaria</taxon>
        <taxon>Gadariae</taxon>
        <taxon>Gadiformes</taxon>
        <taxon>Muraenolepidoidei</taxon>
        <taxon>Muraenolepididae</taxon>
        <taxon>Muraenolepis</taxon>
    </lineage>
</organism>
<keyword evidence="3" id="KW-1185">Reference proteome</keyword>
<protein>
    <submittedName>
        <fullName evidence="2">Uncharacterized protein</fullName>
    </submittedName>
</protein>
<name>A0A9Q0E3D7_9TELE</name>
<reference evidence="2" key="1">
    <citation type="submission" date="2022-07" db="EMBL/GenBank/DDBJ databases">
        <title>Chromosome-level genome of Muraenolepis orangiensis.</title>
        <authorList>
            <person name="Kim J."/>
        </authorList>
    </citation>
    <scope>NUCLEOTIDE SEQUENCE</scope>
    <source>
        <strain evidence="2">KU_S4_2022</strain>
        <tissue evidence="2">Muscle</tissue>
    </source>
</reference>
<evidence type="ECO:0000313" key="2">
    <source>
        <dbReference type="EMBL" id="KAJ3598576.1"/>
    </source>
</evidence>